<dbReference type="InterPro" id="IPR041472">
    <property type="entry name" value="BL00235/CARNS1_N"/>
</dbReference>
<dbReference type="GO" id="GO:0016874">
    <property type="term" value="F:ligase activity"/>
    <property type="evidence" value="ECO:0007669"/>
    <property type="project" value="UniProtKB-KW"/>
</dbReference>
<dbReference type="SUPFAM" id="SSF56059">
    <property type="entry name" value="Glutathione synthetase ATP-binding domain-like"/>
    <property type="match status" value="1"/>
</dbReference>
<evidence type="ECO:0000313" key="7">
    <source>
        <dbReference type="Proteomes" id="UP000654922"/>
    </source>
</evidence>
<dbReference type="Proteomes" id="UP000654922">
    <property type="component" value="Unassembled WGS sequence"/>
</dbReference>
<reference evidence="6" key="1">
    <citation type="submission" date="2020-06" db="EMBL/GenBank/DDBJ databases">
        <title>Draft genome sequences of strains closely related to Aspergillus parafelis and Aspergillus hiratsukae.</title>
        <authorList>
            <person name="Dos Santos R.A.C."/>
            <person name="Rivero-Menendez O."/>
            <person name="Steenwyk J.L."/>
            <person name="Mead M.E."/>
            <person name="Goldman G.H."/>
            <person name="Alastruey-Izquierdo A."/>
            <person name="Rokas A."/>
        </authorList>
    </citation>
    <scope>NUCLEOTIDE SEQUENCE</scope>
    <source>
        <strain evidence="6">CNM-CM5623</strain>
    </source>
</reference>
<evidence type="ECO:0000256" key="1">
    <source>
        <dbReference type="ARBA" id="ARBA00022598"/>
    </source>
</evidence>
<dbReference type="Gene3D" id="3.40.50.20">
    <property type="match status" value="1"/>
</dbReference>
<accession>A0A8H6ULN3</accession>
<dbReference type="InterPro" id="IPR052032">
    <property type="entry name" value="ATP-dep_AA_Ligase"/>
</dbReference>
<dbReference type="Gene3D" id="3.30.470.20">
    <property type="entry name" value="ATP-grasp fold, B domain"/>
    <property type="match status" value="1"/>
</dbReference>
<dbReference type="InterPro" id="IPR011761">
    <property type="entry name" value="ATP-grasp"/>
</dbReference>
<name>A0A8H6ULN3_9EURO</name>
<keyword evidence="1" id="KW-0436">Ligase</keyword>
<dbReference type="PANTHER" id="PTHR43585:SF2">
    <property type="entry name" value="ATP-GRASP ENZYME FSQD"/>
    <property type="match status" value="1"/>
</dbReference>
<feature type="domain" description="ATP-grasp" evidence="5">
    <location>
        <begin position="324"/>
        <end position="567"/>
    </location>
</feature>
<dbReference type="GO" id="GO:0005524">
    <property type="term" value="F:ATP binding"/>
    <property type="evidence" value="ECO:0007669"/>
    <property type="project" value="UniProtKB-UniRule"/>
</dbReference>
<dbReference type="OrthoDB" id="434648at2759"/>
<protein>
    <recommendedName>
        <fullName evidence="5">ATP-grasp domain-containing protein</fullName>
    </recommendedName>
</protein>
<dbReference type="GO" id="GO:0046872">
    <property type="term" value="F:metal ion binding"/>
    <property type="evidence" value="ECO:0007669"/>
    <property type="project" value="InterPro"/>
</dbReference>
<evidence type="ECO:0000256" key="3">
    <source>
        <dbReference type="ARBA" id="ARBA00022840"/>
    </source>
</evidence>
<sequence>MEKISLHGKEMPSIDFVILDRERNVQVRFQGTVLETKCDPTASYSVIDGILQRTDGELDACAIESVDAVDAPLLINWTLPVPKVEHIPRADIQKFGYLNNLLEETSSGLHQGVKLLVPNKGYIMRSYIFEEKLRGAPYIRKVEEYVYPGQLVGPPDLSDPSLAALLQSVVCCITADGVNPESIAQSLDAVQSQLSNRLSLRWLAPTQIPQRRLAVIGELRPYSMSWRFFLAARALGVSVVAYGPPGHWLESEPQGSQFREAFIPLDLTGDAGLPSRIVNAIRDYPEPIDGITTVTEFLLVAVALAAEQLNLSTSPSQAYSKSVNKYQCRLEDGSNSCLLVRSKAELRDLVATSEGSLPVPGLPWIVKPCNGWHSLNVVKVSNYEALLEAVQKVSSHAAYTRAAPAKGDARWQTDVLVEEYCDGPEVDCNFVLWRGQVLFFEVIDNFPCSGDAGDGSGNFKETQLLFPSALPRAEQNALRDSLLQSILRLGFNSGVFHVEARVRHSSHEYRQTDRQMMDLHPRTNLPASDPSIFLIEINARPPGYVDTCSSAFAHGVDLFALQILIALGDEERVRALSQPFQVPSHVAIAAIQAERAGIVVSDDPWGDLRQRDPALMDHVVQHVMNSEKGEHVEDPSLDTTPWLSAFMAYSTASRTDLLKLCADVKARFVCRIE</sequence>
<organism evidence="6 7">
    <name type="scientific">Aspergillus felis</name>
    <dbReference type="NCBI Taxonomy" id="1287682"/>
    <lineage>
        <taxon>Eukaryota</taxon>
        <taxon>Fungi</taxon>
        <taxon>Dikarya</taxon>
        <taxon>Ascomycota</taxon>
        <taxon>Pezizomycotina</taxon>
        <taxon>Eurotiomycetes</taxon>
        <taxon>Eurotiomycetidae</taxon>
        <taxon>Eurotiales</taxon>
        <taxon>Aspergillaceae</taxon>
        <taxon>Aspergillus</taxon>
        <taxon>Aspergillus subgen. Fumigati</taxon>
    </lineage>
</organism>
<dbReference type="AlphaFoldDB" id="A0A8H6ULN3"/>
<evidence type="ECO:0000256" key="2">
    <source>
        <dbReference type="ARBA" id="ARBA00022741"/>
    </source>
</evidence>
<evidence type="ECO:0000313" key="6">
    <source>
        <dbReference type="EMBL" id="KAF7158922.1"/>
    </source>
</evidence>
<evidence type="ECO:0000259" key="5">
    <source>
        <dbReference type="PROSITE" id="PS50975"/>
    </source>
</evidence>
<dbReference type="EMBL" id="JACBAE010001383">
    <property type="protein sequence ID" value="KAF7158922.1"/>
    <property type="molecule type" value="Genomic_DNA"/>
</dbReference>
<keyword evidence="3 4" id="KW-0067">ATP-binding</keyword>
<dbReference type="PROSITE" id="PS50975">
    <property type="entry name" value="ATP_GRASP"/>
    <property type="match status" value="1"/>
</dbReference>
<dbReference type="Pfam" id="PF18130">
    <property type="entry name" value="ATPgrasp_N"/>
    <property type="match status" value="1"/>
</dbReference>
<evidence type="ECO:0000256" key="4">
    <source>
        <dbReference type="PROSITE-ProRule" id="PRU00409"/>
    </source>
</evidence>
<proteinExistence type="predicted"/>
<keyword evidence="2 4" id="KW-0547">Nucleotide-binding</keyword>
<gene>
    <name evidence="6" type="ORF">CNMCM5623_004101</name>
</gene>
<comment type="caution">
    <text evidence="6">The sequence shown here is derived from an EMBL/GenBank/DDBJ whole genome shotgun (WGS) entry which is preliminary data.</text>
</comment>
<dbReference type="PANTHER" id="PTHR43585">
    <property type="entry name" value="FUMIPYRROLE BIOSYNTHESIS PROTEIN C"/>
    <property type="match status" value="1"/>
</dbReference>
<dbReference type="Pfam" id="PF13535">
    <property type="entry name" value="ATP-grasp_4"/>
    <property type="match status" value="1"/>
</dbReference>